<keyword evidence="3" id="KW-1185">Reference proteome</keyword>
<feature type="region of interest" description="Disordered" evidence="1">
    <location>
        <begin position="59"/>
        <end position="82"/>
    </location>
</feature>
<feature type="region of interest" description="Disordered" evidence="1">
    <location>
        <begin position="1"/>
        <end position="39"/>
    </location>
</feature>
<gene>
    <name evidence="2" type="ORF">PLEPLA_LOCUS20540</name>
</gene>
<evidence type="ECO:0000313" key="3">
    <source>
        <dbReference type="Proteomes" id="UP001153269"/>
    </source>
</evidence>
<reference evidence="2" key="1">
    <citation type="submission" date="2020-03" db="EMBL/GenBank/DDBJ databases">
        <authorList>
            <person name="Weist P."/>
        </authorList>
    </citation>
    <scope>NUCLEOTIDE SEQUENCE</scope>
</reference>
<evidence type="ECO:0000256" key="1">
    <source>
        <dbReference type="SAM" id="MobiDB-lite"/>
    </source>
</evidence>
<sequence length="106" mass="12241">MSGGLVLRLTERRQSQKNARRLGSRLRTSPSQIHSPVAMETDVPLIEDVQRLKETVEEGATQLQHEQRKERPMVRRKSELPQDLYTTKALESHRRAENMLTTHDGL</sequence>
<dbReference type="EMBL" id="CADEAL010001446">
    <property type="protein sequence ID" value="CAB1432458.1"/>
    <property type="molecule type" value="Genomic_DNA"/>
</dbReference>
<accession>A0A9N7UI03</accession>
<feature type="compositionally biased region" description="Basic and acidic residues" evidence="1">
    <location>
        <begin position="65"/>
        <end position="80"/>
    </location>
</feature>
<evidence type="ECO:0000313" key="2">
    <source>
        <dbReference type="EMBL" id="CAB1432458.1"/>
    </source>
</evidence>
<comment type="caution">
    <text evidence="2">The sequence shown here is derived from an EMBL/GenBank/DDBJ whole genome shotgun (WGS) entry which is preliminary data.</text>
</comment>
<name>A0A9N7UI03_PLEPL</name>
<protein>
    <submittedName>
        <fullName evidence="2">Uncharacterized protein</fullName>
    </submittedName>
</protein>
<proteinExistence type="predicted"/>
<dbReference type="AlphaFoldDB" id="A0A9N7UI03"/>
<dbReference type="Proteomes" id="UP001153269">
    <property type="component" value="Unassembled WGS sequence"/>
</dbReference>
<organism evidence="2 3">
    <name type="scientific">Pleuronectes platessa</name>
    <name type="common">European plaice</name>
    <dbReference type="NCBI Taxonomy" id="8262"/>
    <lineage>
        <taxon>Eukaryota</taxon>
        <taxon>Metazoa</taxon>
        <taxon>Chordata</taxon>
        <taxon>Craniata</taxon>
        <taxon>Vertebrata</taxon>
        <taxon>Euteleostomi</taxon>
        <taxon>Actinopterygii</taxon>
        <taxon>Neopterygii</taxon>
        <taxon>Teleostei</taxon>
        <taxon>Neoteleostei</taxon>
        <taxon>Acanthomorphata</taxon>
        <taxon>Carangaria</taxon>
        <taxon>Pleuronectiformes</taxon>
        <taxon>Pleuronectoidei</taxon>
        <taxon>Pleuronectidae</taxon>
        <taxon>Pleuronectes</taxon>
    </lineage>
</organism>